<dbReference type="Gene3D" id="3.30.1740.10">
    <property type="entry name" value="Zinc finger, PARP-type"/>
    <property type="match status" value="1"/>
</dbReference>
<comment type="subcellular location">
    <subcellularLocation>
        <location evidence="1">Nucleus</location>
    </subcellularLocation>
</comment>
<accession>A0ABQ0L531</accession>
<proteinExistence type="predicted"/>
<keyword evidence="2" id="KW-0479">Metal-binding</keyword>
<feature type="domain" description="PARP-type" evidence="7">
    <location>
        <begin position="11"/>
        <end position="95"/>
    </location>
</feature>
<keyword evidence="4" id="KW-0862">Zinc</keyword>
<feature type="region of interest" description="Disordered" evidence="6">
    <location>
        <begin position="100"/>
        <end position="323"/>
    </location>
</feature>
<evidence type="ECO:0000256" key="4">
    <source>
        <dbReference type="ARBA" id="ARBA00022833"/>
    </source>
</evidence>
<feature type="compositionally biased region" description="Basic and acidic residues" evidence="6">
    <location>
        <begin position="198"/>
        <end position="207"/>
    </location>
</feature>
<evidence type="ECO:0000256" key="1">
    <source>
        <dbReference type="ARBA" id="ARBA00004123"/>
    </source>
</evidence>
<keyword evidence="9" id="KW-1185">Reference proteome</keyword>
<dbReference type="Proteomes" id="UP000815677">
    <property type="component" value="Unassembled WGS sequence"/>
</dbReference>
<dbReference type="SUPFAM" id="SSF57716">
    <property type="entry name" value="Glucocorticoid receptor-like (DNA-binding domain)"/>
    <property type="match status" value="1"/>
</dbReference>
<feature type="compositionally biased region" description="Basic residues" evidence="6">
    <location>
        <begin position="233"/>
        <end position="245"/>
    </location>
</feature>
<protein>
    <recommendedName>
        <fullName evidence="7">PARP-type domain-containing protein</fullName>
    </recommendedName>
</protein>
<evidence type="ECO:0000256" key="5">
    <source>
        <dbReference type="ARBA" id="ARBA00023242"/>
    </source>
</evidence>
<keyword evidence="5" id="KW-0539">Nucleus</keyword>
<evidence type="ECO:0000256" key="2">
    <source>
        <dbReference type="ARBA" id="ARBA00022723"/>
    </source>
</evidence>
<feature type="compositionally biased region" description="Basic residues" evidence="6">
    <location>
        <begin position="265"/>
        <end position="275"/>
    </location>
</feature>
<dbReference type="PROSITE" id="PS50064">
    <property type="entry name" value="ZF_PARP_2"/>
    <property type="match status" value="1"/>
</dbReference>
<evidence type="ECO:0000259" key="7">
    <source>
        <dbReference type="PROSITE" id="PS50064"/>
    </source>
</evidence>
<evidence type="ECO:0000256" key="6">
    <source>
        <dbReference type="SAM" id="MobiDB-lite"/>
    </source>
</evidence>
<evidence type="ECO:0000256" key="3">
    <source>
        <dbReference type="ARBA" id="ARBA00022771"/>
    </source>
</evidence>
<dbReference type="SMART" id="SM01336">
    <property type="entry name" value="zf-PARP"/>
    <property type="match status" value="1"/>
</dbReference>
<evidence type="ECO:0000313" key="8">
    <source>
        <dbReference type="EMBL" id="GAT46173.1"/>
    </source>
</evidence>
<reference evidence="8" key="1">
    <citation type="submission" date="2014-09" db="EMBL/GenBank/DDBJ databases">
        <title>Genome sequence of the luminous mushroom Mycena chlorophos for searching fungal bioluminescence genes.</title>
        <authorList>
            <person name="Tanaka Y."/>
            <person name="Kasuga D."/>
            <person name="Oba Y."/>
            <person name="Hase S."/>
            <person name="Sato K."/>
            <person name="Oba Y."/>
            <person name="Sakakibara Y."/>
        </authorList>
    </citation>
    <scope>NUCLEOTIDE SEQUENCE</scope>
</reference>
<name>A0ABQ0L531_MYCCL</name>
<dbReference type="InterPro" id="IPR001510">
    <property type="entry name" value="Znf_PARP"/>
</dbReference>
<keyword evidence="3" id="KW-0863">Zinc-finger</keyword>
<dbReference type="EMBL" id="DF842145">
    <property type="protein sequence ID" value="GAT46173.1"/>
    <property type="molecule type" value="Genomic_DNA"/>
</dbReference>
<dbReference type="Pfam" id="PF00645">
    <property type="entry name" value="zf-PARP"/>
    <property type="match status" value="1"/>
</dbReference>
<sequence length="323" mass="35455">MDEYNEKTQGYRVEYAASGRSICKGPKPCKGSFIGKGELRFGALFSMPKIGDVFAWRHWGCVTKRVLNNVKAIHPNAEELDGYNELADEDKKRVRVAWGAGEVEDEDIPDTAREHGQGADSDDYTAPPRKKKAGRKKKRAAKKKANEDSDAEAASTLMEGFEAGAQAYEKPKPLPKTKARKVKQEEVVDSDVASGVPVKEEELERQTKMGTEAEETVAVGGVMNGDVEDEKGKKRAPATRKRAAKVKKEEEDEAQVAMDVDEKPKKKAAQKKRAVKKENVNDEVANEDTTDAPEGTSKKRKQPPRKASAASKKKAKLAAEGAE</sequence>
<feature type="compositionally biased region" description="Basic residues" evidence="6">
    <location>
        <begin position="128"/>
        <end position="143"/>
    </location>
</feature>
<dbReference type="InterPro" id="IPR036957">
    <property type="entry name" value="Znf_PARP_sf"/>
</dbReference>
<evidence type="ECO:0000313" key="9">
    <source>
        <dbReference type="Proteomes" id="UP000815677"/>
    </source>
</evidence>
<organism evidence="8 9">
    <name type="scientific">Mycena chlorophos</name>
    <name type="common">Agaric fungus</name>
    <name type="synonym">Agaricus chlorophos</name>
    <dbReference type="NCBI Taxonomy" id="658473"/>
    <lineage>
        <taxon>Eukaryota</taxon>
        <taxon>Fungi</taxon>
        <taxon>Dikarya</taxon>
        <taxon>Basidiomycota</taxon>
        <taxon>Agaricomycotina</taxon>
        <taxon>Agaricomycetes</taxon>
        <taxon>Agaricomycetidae</taxon>
        <taxon>Agaricales</taxon>
        <taxon>Marasmiineae</taxon>
        <taxon>Mycenaceae</taxon>
        <taxon>Mycena</taxon>
    </lineage>
</organism>
<gene>
    <name evidence="8" type="ORF">MCHLO_03711</name>
</gene>